<dbReference type="SUPFAM" id="SSF56801">
    <property type="entry name" value="Acetyl-CoA synthetase-like"/>
    <property type="match status" value="1"/>
</dbReference>
<dbReference type="EMBL" id="JANBOJ010000207">
    <property type="protein sequence ID" value="KAJ1720997.1"/>
    <property type="molecule type" value="Genomic_DNA"/>
</dbReference>
<dbReference type="Proteomes" id="UP001149813">
    <property type="component" value="Unassembled WGS sequence"/>
</dbReference>
<dbReference type="PANTHER" id="PTHR43272:SF33">
    <property type="entry name" value="AMP-BINDING DOMAIN-CONTAINING PROTEIN-RELATED"/>
    <property type="match status" value="1"/>
</dbReference>
<proteinExistence type="predicted"/>
<feature type="domain" description="AMP-dependent synthetase/ligase" evidence="3">
    <location>
        <begin position="107"/>
        <end position="486"/>
    </location>
</feature>
<dbReference type="AlphaFoldDB" id="A0A9W7XXY7"/>
<reference evidence="4" key="1">
    <citation type="submission" date="2022-07" db="EMBL/GenBank/DDBJ databases">
        <title>Phylogenomic reconstructions and comparative analyses of Kickxellomycotina fungi.</title>
        <authorList>
            <person name="Reynolds N.K."/>
            <person name="Stajich J.E."/>
            <person name="Barry K."/>
            <person name="Grigoriev I.V."/>
            <person name="Crous P."/>
            <person name="Smith M.E."/>
        </authorList>
    </citation>
    <scope>NUCLEOTIDE SEQUENCE</scope>
    <source>
        <strain evidence="4">NBRC 32514</strain>
    </source>
</reference>
<dbReference type="InterPro" id="IPR000873">
    <property type="entry name" value="AMP-dep_synth/lig_dom"/>
</dbReference>
<organism evidence="4 5">
    <name type="scientific">Coemansia erecta</name>
    <dbReference type="NCBI Taxonomy" id="147472"/>
    <lineage>
        <taxon>Eukaryota</taxon>
        <taxon>Fungi</taxon>
        <taxon>Fungi incertae sedis</taxon>
        <taxon>Zoopagomycota</taxon>
        <taxon>Kickxellomycotina</taxon>
        <taxon>Kickxellomycetes</taxon>
        <taxon>Kickxellales</taxon>
        <taxon>Kickxellaceae</taxon>
        <taxon>Coemansia</taxon>
    </lineage>
</organism>
<evidence type="ECO:0000313" key="4">
    <source>
        <dbReference type="EMBL" id="KAJ1720997.1"/>
    </source>
</evidence>
<accession>A0A9W7XXY7</accession>
<name>A0A9W7XXY7_9FUNG</name>
<gene>
    <name evidence="4" type="primary">FAA2_18</name>
    <name evidence="4" type="ORF">LPJ53_004430</name>
</gene>
<dbReference type="GO" id="GO:0005783">
    <property type="term" value="C:endoplasmic reticulum"/>
    <property type="evidence" value="ECO:0007669"/>
    <property type="project" value="TreeGrafter"/>
</dbReference>
<dbReference type="InterPro" id="IPR042099">
    <property type="entry name" value="ANL_N_sf"/>
</dbReference>
<dbReference type="EC" id="6.2.1.3" evidence="4"/>
<dbReference type="Gene3D" id="3.40.50.12780">
    <property type="entry name" value="N-terminal domain of ligase-like"/>
    <property type="match status" value="1"/>
</dbReference>
<dbReference type="GO" id="GO:0005524">
    <property type="term" value="F:ATP binding"/>
    <property type="evidence" value="ECO:0007669"/>
    <property type="project" value="UniProtKB-KW"/>
</dbReference>
<protein>
    <submittedName>
        <fullName evidence="4">Medium-chain fatty acid-CoA ligase faa2</fullName>
        <ecNumber evidence="4">6.2.1.3</ecNumber>
    </submittedName>
</protein>
<dbReference type="PANTHER" id="PTHR43272">
    <property type="entry name" value="LONG-CHAIN-FATTY-ACID--COA LIGASE"/>
    <property type="match status" value="1"/>
</dbReference>
<keyword evidence="5" id="KW-1185">Reference proteome</keyword>
<evidence type="ECO:0000256" key="1">
    <source>
        <dbReference type="ARBA" id="ARBA00022741"/>
    </source>
</evidence>
<sequence>MSKSYMVPSTDVPGFSNVYRHSRYKDGTHGGNYSDVTTIYELFMAMERIQPNTDFLGTRRFYPESNRYGAYEWLSTTDAARVVDDFGSGLDKIYSTYASQVSSQSSQQPLGIYSNNRAEWILAELSAVRTRRYSVGLADSLGVDVFESDIDASELQVIVCSIDMIPRMLERIHNTPHIKVIISMDRLDCSKPTTVTQAFSIVTTNELKSRADGLGIVVMDMDQVIEIGRVSPTKPKPPTPSDYCTLCFTSGAAGQRKPILATHASLTHAARAAHLSMQRRNATFLANVPLSHIAGRSSIYALMHDLVRVGFPADGAVDNIDDMQVLRPTVVFAFPGQLDRIYKEVSAATVGAGSLAGFLARIGYRSKLRSFRSKGRLTHALWDRITFRKVAQKLGGRVELVITGHAALSGKVQDFLRMSLSCRVIQSYMQTEITGCALMQTLDSTATGIVGVPQPGFDICLRSIPDLGHNVTDAPCPRGELMIRRDDISVSHLDSAYISEYGSSGWLATGDIARLNVDGTFTHLGRISSAIGTLQGQHKTPEYLESVYSEHELVQSVFLHGDECERELVAVVVPNPNKFVPWARQLIAKPHAKLEDLCAIKEVAAAVTELLKAHASRLQVPQTDRISAVHLEPLSFNQVSSEFYTTTSAVRRDVVASYYGPVFDALCQLHDANDAVTVSPSCISDKTFFIKDLKGVSE</sequence>
<dbReference type="GO" id="GO:0016020">
    <property type="term" value="C:membrane"/>
    <property type="evidence" value="ECO:0007669"/>
    <property type="project" value="TreeGrafter"/>
</dbReference>
<evidence type="ECO:0000256" key="2">
    <source>
        <dbReference type="ARBA" id="ARBA00022840"/>
    </source>
</evidence>
<keyword evidence="2" id="KW-0067">ATP-binding</keyword>
<evidence type="ECO:0000259" key="3">
    <source>
        <dbReference type="Pfam" id="PF00501"/>
    </source>
</evidence>
<keyword evidence="1" id="KW-0547">Nucleotide-binding</keyword>
<dbReference type="Pfam" id="PF00501">
    <property type="entry name" value="AMP-binding"/>
    <property type="match status" value="1"/>
</dbReference>
<dbReference type="GO" id="GO:0004467">
    <property type="term" value="F:long-chain fatty acid-CoA ligase activity"/>
    <property type="evidence" value="ECO:0007669"/>
    <property type="project" value="UniProtKB-EC"/>
</dbReference>
<comment type="caution">
    <text evidence="4">The sequence shown here is derived from an EMBL/GenBank/DDBJ whole genome shotgun (WGS) entry which is preliminary data.</text>
</comment>
<evidence type="ECO:0000313" key="5">
    <source>
        <dbReference type="Proteomes" id="UP001149813"/>
    </source>
</evidence>
<dbReference type="OrthoDB" id="5520122at2759"/>
<keyword evidence="4" id="KW-0436">Ligase</keyword>